<protein>
    <submittedName>
        <fullName evidence="3">Peptidase M15</fullName>
    </submittedName>
</protein>
<dbReference type="AlphaFoldDB" id="A0A923M4C6"/>
<feature type="signal peptide" evidence="1">
    <location>
        <begin position="1"/>
        <end position="18"/>
    </location>
</feature>
<comment type="caution">
    <text evidence="3">The sequence shown here is derived from an EMBL/GenBank/DDBJ whole genome shotgun (WGS) entry which is preliminary data.</text>
</comment>
<dbReference type="InterPro" id="IPR009045">
    <property type="entry name" value="Zn_M74/Hedgehog-like"/>
</dbReference>
<keyword evidence="1" id="KW-0732">Signal</keyword>
<dbReference type="SUPFAM" id="SSF55166">
    <property type="entry name" value="Hedgehog/DD-peptidase"/>
    <property type="match status" value="1"/>
</dbReference>
<keyword evidence="4" id="KW-1185">Reference proteome</keyword>
<gene>
    <name evidence="3" type="ORF">H8R02_05835</name>
</gene>
<name>A0A923M4C6_9BURK</name>
<dbReference type="PROSITE" id="PS51257">
    <property type="entry name" value="PROKAR_LIPOPROTEIN"/>
    <property type="match status" value="1"/>
</dbReference>
<dbReference type="Proteomes" id="UP000596827">
    <property type="component" value="Unassembled WGS sequence"/>
</dbReference>
<reference evidence="3" key="1">
    <citation type="submission" date="2020-08" db="EMBL/GenBank/DDBJ databases">
        <title>Ramlibacter sp. GTP1 16S ribosomal RNA gene genome sequencing and assembly.</title>
        <authorList>
            <person name="Kang M."/>
        </authorList>
    </citation>
    <scope>NUCLEOTIDE SEQUENCE</scope>
    <source>
        <strain evidence="3">GTP1</strain>
    </source>
</reference>
<evidence type="ECO:0000313" key="4">
    <source>
        <dbReference type="Proteomes" id="UP000596827"/>
    </source>
</evidence>
<evidence type="ECO:0000256" key="1">
    <source>
        <dbReference type="SAM" id="SignalP"/>
    </source>
</evidence>
<dbReference type="InterPro" id="IPR013230">
    <property type="entry name" value="Peptidase_M15A_C"/>
</dbReference>
<dbReference type="Gene3D" id="3.30.1380.10">
    <property type="match status" value="1"/>
</dbReference>
<proteinExistence type="predicted"/>
<dbReference type="Pfam" id="PF08291">
    <property type="entry name" value="Peptidase_M15_3"/>
    <property type="match status" value="1"/>
</dbReference>
<evidence type="ECO:0000259" key="2">
    <source>
        <dbReference type="Pfam" id="PF08291"/>
    </source>
</evidence>
<sequence length="193" mass="21739">MHRIAALASLLCLAAACAAEPDDQKEFDAWMREHPVGELEAYLHENHVSGILPTRSLLRTATDWKKCGAQQFEVPPKDRWPVMRQVLDLVAELKKRGILKDVEGASGYRNPELNKCANGAPRSAHTKSFAIDITADPGQVDVEKLCNFWRNEGKAWQMGMSRYPSGRIHLDVSGWRTWGADHTSKTSFCLKYF</sequence>
<organism evidence="3 4">
    <name type="scientific">Ramlibacter albus</name>
    <dbReference type="NCBI Taxonomy" id="2079448"/>
    <lineage>
        <taxon>Bacteria</taxon>
        <taxon>Pseudomonadati</taxon>
        <taxon>Pseudomonadota</taxon>
        <taxon>Betaproteobacteria</taxon>
        <taxon>Burkholderiales</taxon>
        <taxon>Comamonadaceae</taxon>
        <taxon>Ramlibacter</taxon>
    </lineage>
</organism>
<evidence type="ECO:0000313" key="3">
    <source>
        <dbReference type="EMBL" id="MBC5763962.1"/>
    </source>
</evidence>
<dbReference type="EMBL" id="JACORU010000001">
    <property type="protein sequence ID" value="MBC5763962.1"/>
    <property type="molecule type" value="Genomic_DNA"/>
</dbReference>
<feature type="chain" id="PRO_5037747810" evidence="1">
    <location>
        <begin position="19"/>
        <end position="193"/>
    </location>
</feature>
<accession>A0A923M4C6</accession>
<dbReference type="RefSeq" id="WP_187080371.1">
    <property type="nucleotide sequence ID" value="NZ_JACORU010000001.1"/>
</dbReference>
<feature type="domain" description="Peptidase M15A C-terminal" evidence="2">
    <location>
        <begin position="101"/>
        <end position="171"/>
    </location>
</feature>